<dbReference type="RefSeq" id="WP_013488881.1">
    <property type="nucleotide sequence ID" value="NC_014829.1"/>
</dbReference>
<dbReference type="HOGENOM" id="CLU_1259962_0_0_9"/>
<dbReference type="EMBL" id="CP002394">
    <property type="protein sequence ID" value="ADU30546.1"/>
    <property type="molecule type" value="Genomic_DNA"/>
</dbReference>
<accession>E6TQN5</accession>
<dbReference type="STRING" id="649639.Bcell_2286"/>
<dbReference type="KEGG" id="bco:Bcell_2286"/>
<dbReference type="OrthoDB" id="2716326at2"/>
<name>E6TQN5_EVAC2</name>
<dbReference type="SUPFAM" id="SSF50685">
    <property type="entry name" value="Barwin-like endoglucanases"/>
    <property type="match status" value="1"/>
</dbReference>
<dbReference type="Proteomes" id="UP000001401">
    <property type="component" value="Chromosome"/>
</dbReference>
<protein>
    <submittedName>
        <fullName evidence="1">Uncharacterized protein</fullName>
    </submittedName>
</protein>
<keyword evidence="2" id="KW-1185">Reference proteome</keyword>
<dbReference type="Gene3D" id="2.40.40.10">
    <property type="entry name" value="RlpA-like domain"/>
    <property type="match status" value="1"/>
</dbReference>
<dbReference type="AlphaFoldDB" id="E6TQN5"/>
<evidence type="ECO:0000313" key="2">
    <source>
        <dbReference type="Proteomes" id="UP000001401"/>
    </source>
</evidence>
<dbReference type="eggNOG" id="ENOG502ZUQG">
    <property type="taxonomic scope" value="Bacteria"/>
</dbReference>
<dbReference type="CDD" id="cd22191">
    <property type="entry name" value="DPBB_RlpA_EXP_N-like"/>
    <property type="match status" value="1"/>
</dbReference>
<reference evidence="1" key="1">
    <citation type="submission" date="2010-12" db="EMBL/GenBank/DDBJ databases">
        <title>Complete sequence of Bacillus cellulosilyticus DSM 2522.</title>
        <authorList>
            <consortium name="US DOE Joint Genome Institute"/>
            <person name="Lucas S."/>
            <person name="Copeland A."/>
            <person name="Lapidus A."/>
            <person name="Cheng J.-F."/>
            <person name="Bruce D."/>
            <person name="Goodwin L."/>
            <person name="Pitluck S."/>
            <person name="Chertkov O."/>
            <person name="Detter J.C."/>
            <person name="Han C."/>
            <person name="Tapia R."/>
            <person name="Land M."/>
            <person name="Hauser L."/>
            <person name="Jeffries C."/>
            <person name="Kyrpides N."/>
            <person name="Ivanova N."/>
            <person name="Mikhailova N."/>
            <person name="Brumm P."/>
            <person name="Mead D."/>
            <person name="Woyke T."/>
        </authorList>
    </citation>
    <scope>NUCLEOTIDE SEQUENCE [LARGE SCALE GENOMIC DNA]</scope>
    <source>
        <strain evidence="1">DSM 2522</strain>
    </source>
</reference>
<proteinExistence type="predicted"/>
<organism evidence="1 2">
    <name type="scientific">Evansella cellulosilytica (strain ATCC 21833 / DSM 2522 / FERM P-1141 / JCM 9156 / N-4)</name>
    <name type="common">Bacillus cellulosilyticus</name>
    <dbReference type="NCBI Taxonomy" id="649639"/>
    <lineage>
        <taxon>Bacteria</taxon>
        <taxon>Bacillati</taxon>
        <taxon>Bacillota</taxon>
        <taxon>Bacilli</taxon>
        <taxon>Bacillales</taxon>
        <taxon>Bacillaceae</taxon>
        <taxon>Evansella</taxon>
    </lineage>
</organism>
<sequence length="214" mass="24891">MYPYDYYLRNEYESMFHFYHPQYYHFYRGENAYPYYGWRQQPMRSQATWTDGGEVTSCGLSWSQNNNMTVAVSYGSPFQCGQRLKVRNLSNEKELVVIVVDHLQSDDTSKITLHKKAFEALGENLETGIIHVEVSPEIESVGSEQYLLPLIQSAYPNYHVVSYEQKEQTELNTGNVKETIQFILQSNVERIVVEGSFIINPRTNRVVSFEISEL</sequence>
<gene>
    <name evidence="1" type="ordered locus">Bcell_2286</name>
</gene>
<dbReference type="InterPro" id="IPR036908">
    <property type="entry name" value="RlpA-like_sf"/>
</dbReference>
<evidence type="ECO:0000313" key="1">
    <source>
        <dbReference type="EMBL" id="ADU30546.1"/>
    </source>
</evidence>